<dbReference type="PANTHER" id="PTHR36834:SF1">
    <property type="entry name" value="INTEGRAL MEMBRANE PROTEIN"/>
    <property type="match status" value="1"/>
</dbReference>
<dbReference type="EMBL" id="JAMQAW010000033">
    <property type="protein sequence ID" value="MCM2391835.1"/>
    <property type="molecule type" value="Genomic_DNA"/>
</dbReference>
<evidence type="ECO:0000256" key="1">
    <source>
        <dbReference type="SAM" id="MobiDB-lite"/>
    </source>
</evidence>
<feature type="transmembrane region" description="Helical" evidence="2">
    <location>
        <begin position="81"/>
        <end position="100"/>
    </location>
</feature>
<keyword evidence="2" id="KW-0812">Transmembrane</keyword>
<dbReference type="InterPro" id="IPR006976">
    <property type="entry name" value="VanZ-like"/>
</dbReference>
<dbReference type="RefSeq" id="WP_250922192.1">
    <property type="nucleotide sequence ID" value="NZ_JAMQAW010000033.1"/>
</dbReference>
<feature type="transmembrane region" description="Helical" evidence="2">
    <location>
        <begin position="56"/>
        <end position="74"/>
    </location>
</feature>
<evidence type="ECO:0000313" key="5">
    <source>
        <dbReference type="EMBL" id="MCM2391835.1"/>
    </source>
</evidence>
<dbReference type="Pfam" id="PF04892">
    <property type="entry name" value="VanZ"/>
    <property type="match status" value="1"/>
</dbReference>
<evidence type="ECO:0000259" key="4">
    <source>
        <dbReference type="Pfam" id="PF04892"/>
    </source>
</evidence>
<feature type="chain" id="PRO_5046113258" evidence="3">
    <location>
        <begin position="28"/>
        <end position="226"/>
    </location>
</feature>
<keyword evidence="2" id="KW-0472">Membrane</keyword>
<proteinExistence type="predicted"/>
<comment type="caution">
    <text evidence="5">The sequence shown here is derived from an EMBL/GenBank/DDBJ whole genome shotgun (WGS) entry which is preliminary data.</text>
</comment>
<gene>
    <name evidence="5" type="ORF">NBG84_26705</name>
</gene>
<feature type="signal peptide" evidence="3">
    <location>
        <begin position="1"/>
        <end position="27"/>
    </location>
</feature>
<dbReference type="Proteomes" id="UP001431429">
    <property type="component" value="Unassembled WGS sequence"/>
</dbReference>
<organism evidence="5 6">
    <name type="scientific">Streptomyces albipurpureus</name>
    <dbReference type="NCBI Taxonomy" id="2897419"/>
    <lineage>
        <taxon>Bacteria</taxon>
        <taxon>Bacillati</taxon>
        <taxon>Actinomycetota</taxon>
        <taxon>Actinomycetes</taxon>
        <taxon>Kitasatosporales</taxon>
        <taxon>Streptomycetaceae</taxon>
        <taxon>Streptomyces</taxon>
    </lineage>
</organism>
<keyword evidence="2" id="KW-1133">Transmembrane helix</keyword>
<sequence>MTVAVAALVAFSVVLARLTLTPSTASADIAGANLQPGKSLRQYAEEYTFLAACKQVGGNLLLGAPFGVILPVLVPRRLRMLRMLLLTIGVMVFVELAQGALVEGRAFDVDDVILNTSGALIAYLLLGRRIGRHFHHLAESDQRLAAERAEKAKRAKEQESAAALDTQDARDAGDPTAAVGPRSGKPSLRKPVSRTDPRNRANALARLRVRFGDGFSSRRPRAPRRP</sequence>
<evidence type="ECO:0000313" key="6">
    <source>
        <dbReference type="Proteomes" id="UP001431429"/>
    </source>
</evidence>
<feature type="region of interest" description="Disordered" evidence="1">
    <location>
        <begin position="148"/>
        <end position="226"/>
    </location>
</feature>
<accession>A0ABT0UUP2</accession>
<reference evidence="5" key="1">
    <citation type="submission" date="2022-06" db="EMBL/GenBank/DDBJ databases">
        <title>Genome public.</title>
        <authorList>
            <person name="Sun Q."/>
        </authorList>
    </citation>
    <scope>NUCLEOTIDE SEQUENCE</scope>
    <source>
        <strain evidence="5">CWNU-1</strain>
    </source>
</reference>
<evidence type="ECO:0000256" key="3">
    <source>
        <dbReference type="SAM" id="SignalP"/>
    </source>
</evidence>
<protein>
    <submittedName>
        <fullName evidence="5">VanZ family protein</fullName>
    </submittedName>
</protein>
<feature type="compositionally biased region" description="Basic and acidic residues" evidence="1">
    <location>
        <begin position="148"/>
        <end position="159"/>
    </location>
</feature>
<name>A0ABT0UUP2_9ACTN</name>
<evidence type="ECO:0000256" key="2">
    <source>
        <dbReference type="SAM" id="Phobius"/>
    </source>
</evidence>
<keyword evidence="6" id="KW-1185">Reference proteome</keyword>
<dbReference type="PANTHER" id="PTHR36834">
    <property type="entry name" value="MEMBRANE PROTEIN-RELATED"/>
    <property type="match status" value="1"/>
</dbReference>
<keyword evidence="3" id="KW-0732">Signal</keyword>
<feature type="transmembrane region" description="Helical" evidence="2">
    <location>
        <begin position="112"/>
        <end position="130"/>
    </location>
</feature>
<dbReference type="InterPro" id="IPR053150">
    <property type="entry name" value="Teicoplanin_resist-assoc"/>
</dbReference>
<feature type="domain" description="VanZ-like" evidence="4">
    <location>
        <begin position="9"/>
        <end position="126"/>
    </location>
</feature>